<keyword evidence="10" id="KW-1185">Reference proteome</keyword>
<feature type="transmembrane region" description="Helical" evidence="7">
    <location>
        <begin position="269"/>
        <end position="290"/>
    </location>
</feature>
<keyword evidence="5 7" id="KW-1133">Transmembrane helix</keyword>
<keyword evidence="6 7" id="KW-0472">Membrane</keyword>
<reference evidence="9 10" key="1">
    <citation type="submission" date="2019-06" db="EMBL/GenBank/DDBJ databases">
        <title>Sequencing the genomes of 1000 actinobacteria strains.</title>
        <authorList>
            <person name="Klenk H.-P."/>
        </authorList>
    </citation>
    <scope>NUCLEOTIDE SEQUENCE [LARGE SCALE GENOMIC DNA]</scope>
    <source>
        <strain evidence="9 10">DSM 45511</strain>
    </source>
</reference>
<feature type="transmembrane region" description="Helical" evidence="7">
    <location>
        <begin position="80"/>
        <end position="99"/>
    </location>
</feature>
<evidence type="ECO:0000313" key="10">
    <source>
        <dbReference type="Proteomes" id="UP000319818"/>
    </source>
</evidence>
<keyword evidence="3" id="KW-1003">Cell membrane</keyword>
<feature type="domain" description="Major facilitator superfamily (MFS) profile" evidence="8">
    <location>
        <begin position="14"/>
        <end position="463"/>
    </location>
</feature>
<feature type="transmembrane region" description="Helical" evidence="7">
    <location>
        <begin position="12"/>
        <end position="38"/>
    </location>
</feature>
<organism evidence="9 10">
    <name type="scientific">Pseudonocardia cypriaca</name>
    <dbReference type="NCBI Taxonomy" id="882449"/>
    <lineage>
        <taxon>Bacteria</taxon>
        <taxon>Bacillati</taxon>
        <taxon>Actinomycetota</taxon>
        <taxon>Actinomycetes</taxon>
        <taxon>Pseudonocardiales</taxon>
        <taxon>Pseudonocardiaceae</taxon>
        <taxon>Pseudonocardia</taxon>
    </lineage>
</organism>
<protein>
    <submittedName>
        <fullName evidence="9">EmrB/QacA subfamily drug resistance transporter</fullName>
    </submittedName>
</protein>
<proteinExistence type="predicted"/>
<evidence type="ECO:0000256" key="5">
    <source>
        <dbReference type="ARBA" id="ARBA00022989"/>
    </source>
</evidence>
<evidence type="ECO:0000256" key="1">
    <source>
        <dbReference type="ARBA" id="ARBA00004651"/>
    </source>
</evidence>
<gene>
    <name evidence="9" type="ORF">FB388_6398</name>
</gene>
<dbReference type="Pfam" id="PF07690">
    <property type="entry name" value="MFS_1"/>
    <property type="match status" value="1"/>
</dbReference>
<feature type="transmembrane region" description="Helical" evidence="7">
    <location>
        <begin position="227"/>
        <end position="249"/>
    </location>
</feature>
<evidence type="ECO:0000256" key="3">
    <source>
        <dbReference type="ARBA" id="ARBA00022475"/>
    </source>
</evidence>
<dbReference type="PROSITE" id="PS00216">
    <property type="entry name" value="SUGAR_TRANSPORT_1"/>
    <property type="match status" value="1"/>
</dbReference>
<evidence type="ECO:0000259" key="8">
    <source>
        <dbReference type="PROSITE" id="PS50850"/>
    </source>
</evidence>
<dbReference type="Gene3D" id="1.20.1250.20">
    <property type="entry name" value="MFS general substrate transporter like domains"/>
    <property type="match status" value="1"/>
</dbReference>
<dbReference type="OrthoDB" id="4325372at2"/>
<feature type="transmembrane region" description="Helical" evidence="7">
    <location>
        <begin position="302"/>
        <end position="322"/>
    </location>
</feature>
<evidence type="ECO:0000256" key="7">
    <source>
        <dbReference type="SAM" id="Phobius"/>
    </source>
</evidence>
<dbReference type="AlphaFoldDB" id="A0A543FZ80"/>
<evidence type="ECO:0000313" key="9">
    <source>
        <dbReference type="EMBL" id="TQM39143.1"/>
    </source>
</evidence>
<dbReference type="SUPFAM" id="SSF103473">
    <property type="entry name" value="MFS general substrate transporter"/>
    <property type="match status" value="1"/>
</dbReference>
<feature type="transmembrane region" description="Helical" evidence="7">
    <location>
        <begin position="50"/>
        <end position="68"/>
    </location>
</feature>
<dbReference type="InterPro" id="IPR005829">
    <property type="entry name" value="Sugar_transporter_CS"/>
</dbReference>
<evidence type="ECO:0000256" key="4">
    <source>
        <dbReference type="ARBA" id="ARBA00022692"/>
    </source>
</evidence>
<dbReference type="CDD" id="cd17321">
    <property type="entry name" value="MFS_MMR_MDR_like"/>
    <property type="match status" value="1"/>
</dbReference>
<feature type="transmembrane region" description="Helical" evidence="7">
    <location>
        <begin position="440"/>
        <end position="459"/>
    </location>
</feature>
<accession>A0A543FZ80</accession>
<dbReference type="PANTHER" id="PTHR42718:SF46">
    <property type="entry name" value="BLR6921 PROTEIN"/>
    <property type="match status" value="1"/>
</dbReference>
<dbReference type="InterPro" id="IPR036259">
    <property type="entry name" value="MFS_trans_sf"/>
</dbReference>
<evidence type="ECO:0000256" key="2">
    <source>
        <dbReference type="ARBA" id="ARBA00022448"/>
    </source>
</evidence>
<sequence length="472" mass="47417">MSTSDPTHANRTGALLLLCAAQLLVVLDLSIVNVALPAIQEDLGTAAETLHWVVSGYALTFGGFLLLGGRAADLFGRRRILLVGLAAFTLASLLGGSAPNIEVLIAARAAQGVAAALASPAALALITTISSDEAGRRRALSVFAAVGSAAFAVGVVLGGTLTATLGWRWVLFVNVPIGAVALALGPRWLTEHRAAGARRLDLPGAVTATAGLLALISGLSRAESHGWVAPLTLALLTAAVLLLITFVLVERRSPEPLVPLRLLGMRAPAGADAVMFLASAAFFPVFLLVSQHLQQVIGLDPLAAGLAFLPMALTVTACSGYVSGRLSAAAGSRVVVTAGMVVMALGLVLLARGATTGSFLFGVLPGTLVVAIGIGTAFTAILATATGQVPDTDRGAASGLVSTAQQVGGAVGVAVLVALAAPPHGVDATPAVLVAGDQRAYWTAIALVLAAAVVAWLTLRPGSAVTGRLADV</sequence>
<feature type="transmembrane region" description="Helical" evidence="7">
    <location>
        <begin position="139"/>
        <end position="163"/>
    </location>
</feature>
<feature type="transmembrane region" description="Helical" evidence="7">
    <location>
        <begin position="169"/>
        <end position="190"/>
    </location>
</feature>
<dbReference type="InterPro" id="IPR011701">
    <property type="entry name" value="MFS"/>
</dbReference>
<dbReference type="PROSITE" id="PS50850">
    <property type="entry name" value="MFS"/>
    <property type="match status" value="1"/>
</dbReference>
<feature type="transmembrane region" description="Helical" evidence="7">
    <location>
        <begin position="334"/>
        <end position="353"/>
    </location>
</feature>
<dbReference type="Proteomes" id="UP000319818">
    <property type="component" value="Unassembled WGS sequence"/>
</dbReference>
<keyword evidence="4 7" id="KW-0812">Transmembrane</keyword>
<evidence type="ECO:0000256" key="6">
    <source>
        <dbReference type="ARBA" id="ARBA00023136"/>
    </source>
</evidence>
<feature type="transmembrane region" description="Helical" evidence="7">
    <location>
        <begin position="202"/>
        <end position="221"/>
    </location>
</feature>
<feature type="transmembrane region" description="Helical" evidence="7">
    <location>
        <begin position="359"/>
        <end position="385"/>
    </location>
</feature>
<comment type="caution">
    <text evidence="9">The sequence shown here is derived from an EMBL/GenBank/DDBJ whole genome shotgun (WGS) entry which is preliminary data.</text>
</comment>
<dbReference type="GO" id="GO:0022857">
    <property type="term" value="F:transmembrane transporter activity"/>
    <property type="evidence" value="ECO:0007669"/>
    <property type="project" value="InterPro"/>
</dbReference>
<dbReference type="InterPro" id="IPR020846">
    <property type="entry name" value="MFS_dom"/>
</dbReference>
<dbReference type="EMBL" id="VFPH01000002">
    <property type="protein sequence ID" value="TQM39143.1"/>
    <property type="molecule type" value="Genomic_DNA"/>
</dbReference>
<comment type="subcellular location">
    <subcellularLocation>
        <location evidence="1">Cell membrane</location>
        <topology evidence="1">Multi-pass membrane protein</topology>
    </subcellularLocation>
</comment>
<name>A0A543FZ80_9PSEU</name>
<keyword evidence="2" id="KW-0813">Transport</keyword>
<dbReference type="GO" id="GO:0005886">
    <property type="term" value="C:plasma membrane"/>
    <property type="evidence" value="ECO:0007669"/>
    <property type="project" value="UniProtKB-SubCell"/>
</dbReference>
<dbReference type="PANTHER" id="PTHR42718">
    <property type="entry name" value="MAJOR FACILITATOR SUPERFAMILY MULTIDRUG TRANSPORTER MFSC"/>
    <property type="match status" value="1"/>
</dbReference>
<dbReference type="RefSeq" id="WP_142105954.1">
    <property type="nucleotide sequence ID" value="NZ_VFPH01000002.1"/>
</dbReference>
<dbReference type="Gene3D" id="1.20.1720.10">
    <property type="entry name" value="Multidrug resistance protein D"/>
    <property type="match status" value="1"/>
</dbReference>
<feature type="transmembrane region" description="Helical" evidence="7">
    <location>
        <begin position="397"/>
        <end position="420"/>
    </location>
</feature>
<feature type="transmembrane region" description="Helical" evidence="7">
    <location>
        <begin position="105"/>
        <end position="127"/>
    </location>
</feature>